<dbReference type="Pfam" id="PF00205">
    <property type="entry name" value="TPP_enzyme_M"/>
    <property type="match status" value="1"/>
</dbReference>
<dbReference type="Pfam" id="PF02776">
    <property type="entry name" value="TPP_enzyme_N"/>
    <property type="match status" value="1"/>
</dbReference>
<evidence type="ECO:0000256" key="3">
    <source>
        <dbReference type="ARBA" id="ARBA00007812"/>
    </source>
</evidence>
<reference evidence="16 17" key="1">
    <citation type="submission" date="2019-06" db="EMBL/GenBank/DDBJ databases">
        <title>Wine fermentation using esterase from Monascus purpureus.</title>
        <authorList>
            <person name="Geng C."/>
            <person name="Zhang Y."/>
        </authorList>
    </citation>
    <scope>NUCLEOTIDE SEQUENCE [LARGE SCALE GENOMIC DNA]</scope>
    <source>
        <strain evidence="16">HQ1</strain>
    </source>
</reference>
<evidence type="ECO:0000259" key="15">
    <source>
        <dbReference type="Pfam" id="PF02776"/>
    </source>
</evidence>
<accession>A0A507QUG6</accession>
<feature type="binding site" evidence="11">
    <location>
        <position position="480"/>
    </location>
    <ligand>
        <name>Mg(2+)</name>
        <dbReference type="ChEBI" id="CHEBI:18420"/>
    </ligand>
</feature>
<evidence type="ECO:0000256" key="11">
    <source>
        <dbReference type="PIRSR" id="PIRSR036565-2"/>
    </source>
</evidence>
<evidence type="ECO:0000256" key="12">
    <source>
        <dbReference type="RuleBase" id="RU362132"/>
    </source>
</evidence>
<keyword evidence="7" id="KW-0210">Decarboxylase</keyword>
<dbReference type="CDD" id="cd07038">
    <property type="entry name" value="TPP_PYR_PDC_IPDC_like"/>
    <property type="match status" value="1"/>
</dbReference>
<feature type="binding site" evidence="11">
    <location>
        <position position="453"/>
    </location>
    <ligand>
        <name>Mg(2+)</name>
        <dbReference type="ChEBI" id="CHEBI:18420"/>
    </ligand>
</feature>
<evidence type="ECO:0000256" key="7">
    <source>
        <dbReference type="ARBA" id="ARBA00022793"/>
    </source>
</evidence>
<evidence type="ECO:0000313" key="16">
    <source>
        <dbReference type="EMBL" id="TQB70688.1"/>
    </source>
</evidence>
<protein>
    <recommendedName>
        <fullName evidence="5">Pyruvate decarboxylase</fullName>
        <ecNumber evidence="4">4.1.1.1</ecNumber>
    </recommendedName>
</protein>
<dbReference type="GO" id="GO:0005829">
    <property type="term" value="C:cytosol"/>
    <property type="evidence" value="ECO:0007669"/>
    <property type="project" value="TreeGrafter"/>
</dbReference>
<dbReference type="CDD" id="cd02005">
    <property type="entry name" value="TPP_PDC_IPDC"/>
    <property type="match status" value="1"/>
</dbReference>
<dbReference type="Gene3D" id="3.40.50.1220">
    <property type="entry name" value="TPP-binding domain"/>
    <property type="match status" value="1"/>
</dbReference>
<name>A0A507QUG6_MONPU</name>
<dbReference type="FunFam" id="3.40.50.970:FF:000019">
    <property type="entry name" value="Pyruvate decarboxylase isozyme"/>
    <property type="match status" value="1"/>
</dbReference>
<evidence type="ECO:0000256" key="8">
    <source>
        <dbReference type="ARBA" id="ARBA00022842"/>
    </source>
</evidence>
<dbReference type="STRING" id="5098.A0A507QUG6"/>
<organism evidence="16 17">
    <name type="scientific">Monascus purpureus</name>
    <name type="common">Red mold</name>
    <name type="synonym">Monascus anka</name>
    <dbReference type="NCBI Taxonomy" id="5098"/>
    <lineage>
        <taxon>Eukaryota</taxon>
        <taxon>Fungi</taxon>
        <taxon>Dikarya</taxon>
        <taxon>Ascomycota</taxon>
        <taxon>Pezizomycotina</taxon>
        <taxon>Eurotiomycetes</taxon>
        <taxon>Eurotiomycetidae</taxon>
        <taxon>Eurotiales</taxon>
        <taxon>Aspergillaceae</taxon>
        <taxon>Monascus</taxon>
    </lineage>
</organism>
<evidence type="ECO:0000256" key="4">
    <source>
        <dbReference type="ARBA" id="ARBA00013202"/>
    </source>
</evidence>
<dbReference type="Pfam" id="PF02775">
    <property type="entry name" value="TPP_enzyme_C"/>
    <property type="match status" value="1"/>
</dbReference>
<dbReference type="InterPro" id="IPR012110">
    <property type="entry name" value="PDC/IPDC-like"/>
</dbReference>
<keyword evidence="17" id="KW-1185">Reference proteome</keyword>
<dbReference type="InterPro" id="IPR047213">
    <property type="entry name" value="TPP_PYR_PDC_IPDC-like"/>
</dbReference>
<dbReference type="PANTHER" id="PTHR43452:SF3">
    <property type="entry name" value="TRANSAMINATED AMINO ACID DECARBOXYLASE"/>
    <property type="match status" value="1"/>
</dbReference>
<gene>
    <name evidence="16" type="ORF">MPDQ_008167</name>
</gene>
<dbReference type="OrthoDB" id="308383at2759"/>
<dbReference type="SUPFAM" id="SSF52467">
    <property type="entry name" value="DHS-like NAD/FAD-binding domain"/>
    <property type="match status" value="1"/>
</dbReference>
<dbReference type="InterPro" id="IPR012001">
    <property type="entry name" value="Thiamin_PyroP_enz_TPP-bd_dom"/>
</dbReference>
<dbReference type="InterPro" id="IPR029061">
    <property type="entry name" value="THDP-binding"/>
</dbReference>
<proteinExistence type="inferred from homology"/>
<dbReference type="EC" id="4.1.1.1" evidence="4"/>
<dbReference type="AlphaFoldDB" id="A0A507QUG6"/>
<dbReference type="InterPro" id="IPR029035">
    <property type="entry name" value="DHS-like_NAD/FAD-binding_dom"/>
</dbReference>
<keyword evidence="6 11" id="KW-0479">Metal-binding</keyword>
<evidence type="ECO:0000313" key="17">
    <source>
        <dbReference type="Proteomes" id="UP000319663"/>
    </source>
</evidence>
<comment type="catalytic activity">
    <reaction evidence="1">
        <text>a 2-oxocarboxylate + H(+) = an aldehyde + CO2</text>
        <dbReference type="Rhea" id="RHEA:11628"/>
        <dbReference type="ChEBI" id="CHEBI:15378"/>
        <dbReference type="ChEBI" id="CHEBI:16526"/>
        <dbReference type="ChEBI" id="CHEBI:17478"/>
        <dbReference type="ChEBI" id="CHEBI:35179"/>
        <dbReference type="EC" id="4.1.1.1"/>
    </reaction>
</comment>
<dbReference type="Gene3D" id="3.40.50.970">
    <property type="match status" value="2"/>
</dbReference>
<dbReference type="FunFam" id="3.40.50.970:FF:000024">
    <property type="entry name" value="Pyruvate decarboxylase isozyme"/>
    <property type="match status" value="1"/>
</dbReference>
<keyword evidence="8 11" id="KW-0460">Magnesium</keyword>
<dbReference type="PANTHER" id="PTHR43452">
    <property type="entry name" value="PYRUVATE DECARBOXYLASE"/>
    <property type="match status" value="1"/>
</dbReference>
<feature type="domain" description="Thiamine pyrophosphate enzyme TPP-binding" evidence="14">
    <location>
        <begin position="397"/>
        <end position="489"/>
    </location>
</feature>
<dbReference type="GO" id="GO:0000287">
    <property type="term" value="F:magnesium ion binding"/>
    <property type="evidence" value="ECO:0007669"/>
    <property type="project" value="InterPro"/>
</dbReference>
<evidence type="ECO:0000256" key="1">
    <source>
        <dbReference type="ARBA" id="ARBA00001041"/>
    </source>
</evidence>
<comment type="caution">
    <text evidence="16">The sequence shown here is derived from an EMBL/GenBank/DDBJ whole genome shotgun (WGS) entry which is preliminary data.</text>
</comment>
<dbReference type="GO" id="GO:0000949">
    <property type="term" value="P:aromatic amino acid family catabolic process to alcohol via Ehrlich pathway"/>
    <property type="evidence" value="ECO:0007669"/>
    <property type="project" value="TreeGrafter"/>
</dbReference>
<comment type="cofactor">
    <cofactor evidence="11">
        <name>Mg(2+)</name>
        <dbReference type="ChEBI" id="CHEBI:18420"/>
    </cofactor>
    <text evidence="11">Binds 1 Mg(2+) per subunit.</text>
</comment>
<dbReference type="PIRSF" id="PIRSF036565">
    <property type="entry name" value="Pyruvt_ip_decrb"/>
    <property type="match status" value="1"/>
</dbReference>
<comment type="similarity">
    <text evidence="3 12">Belongs to the TPP enzyme family.</text>
</comment>
<dbReference type="InterPro" id="IPR012000">
    <property type="entry name" value="Thiamin_PyroP_enz_cen_dom"/>
</dbReference>
<keyword evidence="9 12" id="KW-0786">Thiamine pyrophosphate</keyword>
<evidence type="ECO:0000256" key="10">
    <source>
        <dbReference type="ARBA" id="ARBA00023239"/>
    </source>
</evidence>
<evidence type="ECO:0000256" key="6">
    <source>
        <dbReference type="ARBA" id="ARBA00022723"/>
    </source>
</evidence>
<feature type="domain" description="Thiamine pyrophosphate enzyme N-terminal TPP-binding" evidence="15">
    <location>
        <begin position="8"/>
        <end position="113"/>
    </location>
</feature>
<evidence type="ECO:0000256" key="9">
    <source>
        <dbReference type="ARBA" id="ARBA00023052"/>
    </source>
</evidence>
<comment type="cofactor">
    <cofactor evidence="2">
        <name>thiamine diphosphate</name>
        <dbReference type="ChEBI" id="CHEBI:58937"/>
    </cofactor>
</comment>
<keyword evidence="10" id="KW-0456">Lyase</keyword>
<evidence type="ECO:0000259" key="14">
    <source>
        <dbReference type="Pfam" id="PF02775"/>
    </source>
</evidence>
<dbReference type="GO" id="GO:0004737">
    <property type="term" value="F:pyruvate decarboxylase activity"/>
    <property type="evidence" value="ECO:0007669"/>
    <property type="project" value="UniProtKB-EC"/>
</dbReference>
<dbReference type="InterPro" id="IPR011766">
    <property type="entry name" value="TPP_enzyme_TPP-bd"/>
</dbReference>
<dbReference type="GO" id="GO:0005634">
    <property type="term" value="C:nucleus"/>
    <property type="evidence" value="ECO:0007669"/>
    <property type="project" value="TreeGrafter"/>
</dbReference>
<evidence type="ECO:0000256" key="2">
    <source>
        <dbReference type="ARBA" id="ARBA00001964"/>
    </source>
</evidence>
<dbReference type="SUPFAM" id="SSF52518">
    <property type="entry name" value="Thiamin diphosphate-binding fold (THDP-binding)"/>
    <property type="match status" value="2"/>
</dbReference>
<feature type="binding site" evidence="11">
    <location>
        <position position="482"/>
    </location>
    <ligand>
        <name>Mg(2+)</name>
        <dbReference type="ChEBI" id="CHEBI:18420"/>
    </ligand>
</feature>
<feature type="domain" description="Thiamine pyrophosphate enzyme central" evidence="13">
    <location>
        <begin position="206"/>
        <end position="344"/>
    </location>
</feature>
<dbReference type="GO" id="GO:0030976">
    <property type="term" value="F:thiamine pyrophosphate binding"/>
    <property type="evidence" value="ECO:0007669"/>
    <property type="project" value="InterPro"/>
</dbReference>
<dbReference type="EMBL" id="VIFY01000098">
    <property type="protein sequence ID" value="TQB70688.1"/>
    <property type="molecule type" value="Genomic_DNA"/>
</dbReference>
<dbReference type="Proteomes" id="UP000319663">
    <property type="component" value="Unassembled WGS sequence"/>
</dbReference>
<dbReference type="InterPro" id="IPR047214">
    <property type="entry name" value="TPP_PDC_IPDC"/>
</dbReference>
<sequence>MGSTQVPLGEYIFRRLYSLGIRHIFGVPGDFNLNLLDHIDSVDGLSWIGTRNELNGAYAADGYARCRGLPGVLVTTYGVGELSAINGIGGAFTEYVPLIHIVGMTPRYAQEARLMIHHCPGEGLSHKLYTTVSEPLSAATAILDDDASFTQKVDYVIESCFKTKLPVYLYIPIDTPDIMVDASRLQISLDISIANPGKEGLEDEIVQKIIASLNAAQKPAFLIDLLTRRFGLAPDVQEILRLTGLPGFVTPLGKSIVDETSENFGGLYVGAITPDTNVKDAVESSDLVIYVGRFPTDSNTAGWSQKLATSGTLIVLHPKYVSLGDKTWEAVSFVPIVKKLLEQLRKGSITKKDTYIKPNKISVPQFSEKLHGPLRQKSFWDCFAPFLRDGDCVIAEVGTSQYATFELQLPGKADYHTQLFYSCIGFSVGLALGALVARKEMGLTGRVVLFVGDGSLQLTVQEISTMIHLGFKPLIFIINNSGYTVERVIHGPSRKYNDIDPWNFQYLLPFFGGTPENSNFHSVGTYEQLLPLLKDKDFASTNRIQVVECLLDRYDSPQLMTTLVDLGAAGKAKVLEKLDKEAGRTRVKLDGTLTESGLSTE</sequence>
<evidence type="ECO:0000259" key="13">
    <source>
        <dbReference type="Pfam" id="PF00205"/>
    </source>
</evidence>
<evidence type="ECO:0000256" key="5">
    <source>
        <dbReference type="ARBA" id="ARBA00014422"/>
    </source>
</evidence>